<feature type="active site" evidence="6">
    <location>
        <position position="183"/>
    </location>
</feature>
<proteinExistence type="inferred from homology"/>
<dbReference type="Proteomes" id="UP000015354">
    <property type="component" value="Unassembled WGS sequence"/>
</dbReference>
<evidence type="ECO:0000256" key="5">
    <source>
        <dbReference type="PIRNR" id="PIRNR016020"/>
    </source>
</evidence>
<dbReference type="EC" id="5.1.3.15" evidence="3 5"/>
<dbReference type="GO" id="GO:0047938">
    <property type="term" value="F:glucose-6-phosphate 1-epimerase activity"/>
    <property type="evidence" value="ECO:0007669"/>
    <property type="project" value="UniProtKB-UniRule"/>
</dbReference>
<accession>S9VMP6</accession>
<evidence type="ECO:0000313" key="8">
    <source>
        <dbReference type="Proteomes" id="UP000015354"/>
    </source>
</evidence>
<dbReference type="SUPFAM" id="SSF74650">
    <property type="entry name" value="Galactose mutarotase-like"/>
    <property type="match status" value="1"/>
</dbReference>
<protein>
    <recommendedName>
        <fullName evidence="3 5">glucose-6-phosphate 1-epimerase</fullName>
        <ecNumber evidence="3 5">5.1.3.15</ecNumber>
    </recommendedName>
</protein>
<evidence type="ECO:0000256" key="1">
    <source>
        <dbReference type="ARBA" id="ARBA00001096"/>
    </source>
</evidence>
<feature type="active site" evidence="6">
    <location>
        <position position="293"/>
    </location>
</feature>
<dbReference type="GO" id="GO:0005737">
    <property type="term" value="C:cytoplasm"/>
    <property type="evidence" value="ECO:0007669"/>
    <property type="project" value="TreeGrafter"/>
</dbReference>
<dbReference type="Pfam" id="PF01263">
    <property type="entry name" value="Aldose_epim"/>
    <property type="match status" value="1"/>
</dbReference>
<gene>
    <name evidence="7" type="ORF">STCU_07144</name>
</gene>
<dbReference type="InterPro" id="IPR011013">
    <property type="entry name" value="Gal_mutarotase_sf_dom"/>
</dbReference>
<evidence type="ECO:0000256" key="6">
    <source>
        <dbReference type="PIRSR" id="PIRSR016020-1"/>
    </source>
</evidence>
<dbReference type="OrthoDB" id="1659429at2759"/>
<evidence type="ECO:0000256" key="2">
    <source>
        <dbReference type="ARBA" id="ARBA00005866"/>
    </source>
</evidence>
<keyword evidence="4 5" id="KW-0413">Isomerase</keyword>
<organism evidence="7 8">
    <name type="scientific">Strigomonas culicis</name>
    <dbReference type="NCBI Taxonomy" id="28005"/>
    <lineage>
        <taxon>Eukaryota</taxon>
        <taxon>Discoba</taxon>
        <taxon>Euglenozoa</taxon>
        <taxon>Kinetoplastea</taxon>
        <taxon>Metakinetoplastina</taxon>
        <taxon>Trypanosomatida</taxon>
        <taxon>Trypanosomatidae</taxon>
        <taxon>Strigomonadinae</taxon>
        <taxon>Strigomonas</taxon>
    </lineage>
</organism>
<dbReference type="InterPro" id="IPR008183">
    <property type="entry name" value="Aldose_1/G6P_1-epimerase"/>
</dbReference>
<keyword evidence="8" id="KW-1185">Reference proteome</keyword>
<name>S9VMP6_9TRYP</name>
<dbReference type="AlphaFoldDB" id="S9VMP6"/>
<evidence type="ECO:0000256" key="3">
    <source>
        <dbReference type="ARBA" id="ARBA00012083"/>
    </source>
</evidence>
<evidence type="ECO:0000313" key="7">
    <source>
        <dbReference type="EMBL" id="EPY24510.1"/>
    </source>
</evidence>
<reference evidence="7 8" key="1">
    <citation type="journal article" date="2013" name="PLoS ONE">
        <title>Predicting the Proteins of Angomonas deanei, Strigomonas culicis and Their Respective Endosymbionts Reveals New Aspects of the Trypanosomatidae Family.</title>
        <authorList>
            <person name="Motta M.C."/>
            <person name="Martins A.C."/>
            <person name="de Souza S.S."/>
            <person name="Catta-Preta C.M."/>
            <person name="Silva R."/>
            <person name="Klein C.C."/>
            <person name="de Almeida L.G."/>
            <person name="de Lima Cunha O."/>
            <person name="Ciapina L.P."/>
            <person name="Brocchi M."/>
            <person name="Colabardini A.C."/>
            <person name="de Araujo Lima B."/>
            <person name="Machado C.R."/>
            <person name="de Almeida Soares C.M."/>
            <person name="Probst C.M."/>
            <person name="de Menezes C.B."/>
            <person name="Thompson C.E."/>
            <person name="Bartholomeu D.C."/>
            <person name="Gradia D.F."/>
            <person name="Pavoni D.P."/>
            <person name="Grisard E.C."/>
            <person name="Fantinatti-Garboggini F."/>
            <person name="Marchini F.K."/>
            <person name="Rodrigues-Luiz G.F."/>
            <person name="Wagner G."/>
            <person name="Goldman G.H."/>
            <person name="Fietto J.L."/>
            <person name="Elias M.C."/>
            <person name="Goldman M.H."/>
            <person name="Sagot M.F."/>
            <person name="Pereira M."/>
            <person name="Stoco P.H."/>
            <person name="de Mendonca-Neto R.P."/>
            <person name="Teixeira S.M."/>
            <person name="Maciel T.E."/>
            <person name="de Oliveira Mendes T.A."/>
            <person name="Urmenyi T.P."/>
            <person name="de Souza W."/>
            <person name="Schenkman S."/>
            <person name="de Vasconcelos A.T."/>
        </authorList>
    </citation>
    <scope>NUCLEOTIDE SEQUENCE [LARGE SCALE GENOMIC DNA]</scope>
</reference>
<dbReference type="PANTHER" id="PTHR11122">
    <property type="entry name" value="APOSPORY-ASSOCIATED PROTEIN C-RELATED"/>
    <property type="match status" value="1"/>
</dbReference>
<comment type="caution">
    <text evidence="7">The sequence shown here is derived from an EMBL/GenBank/DDBJ whole genome shotgun (WGS) entry which is preliminary data.</text>
</comment>
<dbReference type="GO" id="GO:0005975">
    <property type="term" value="P:carbohydrate metabolic process"/>
    <property type="evidence" value="ECO:0007669"/>
    <property type="project" value="InterPro"/>
</dbReference>
<dbReference type="Gene3D" id="2.70.98.10">
    <property type="match status" value="1"/>
</dbReference>
<dbReference type="InterPro" id="IPR025532">
    <property type="entry name" value="G6P_1-epimerase"/>
</dbReference>
<dbReference type="InterPro" id="IPR014718">
    <property type="entry name" value="GH-type_carb-bd"/>
</dbReference>
<dbReference type="CDD" id="cd09020">
    <property type="entry name" value="D-hex-6-P-epi_like"/>
    <property type="match status" value="1"/>
</dbReference>
<dbReference type="EMBL" id="ATMH01007144">
    <property type="protein sequence ID" value="EPY24510.1"/>
    <property type="molecule type" value="Genomic_DNA"/>
</dbReference>
<dbReference type="PANTHER" id="PTHR11122:SF13">
    <property type="entry name" value="GLUCOSE-6-PHOSPHATE 1-EPIMERASE"/>
    <property type="match status" value="1"/>
</dbReference>
<sequence>MPPTFSTDNNPHGRLAYTCTHPNGHSSITIYQQGAHVTSWRTNHSADGAEPVWREHLYMSPSAVFKDGKALRGGVPLIFPQFSDLGPLPVSHGFLRTCTRWEIVEETQRPTVSPAEEAREGGEPAAVLTLSCVIKDGVEPLVPEAALRLVYEIAFNRSALHLQMQVTNDAAATAPFVFGFAYHSYFTVPQIEAVRVHGLSHTPYLDDLQDRKRCEPEKVEHIHEEIDRIYIDQHNKPIQLELAETPGQSGHVDHLVVHGEQLRDTVLWNPWVEKTKGMSDMPEDGYKYFVCVESGNILEKTTLAPGATWTGSQCIHYKVASSS</sequence>
<evidence type="ECO:0000256" key="4">
    <source>
        <dbReference type="ARBA" id="ARBA00023235"/>
    </source>
</evidence>
<comment type="similarity">
    <text evidence="2 5">Belongs to the glucose-6-phosphate 1-epimerase family.</text>
</comment>
<dbReference type="GO" id="GO:0030246">
    <property type="term" value="F:carbohydrate binding"/>
    <property type="evidence" value="ECO:0007669"/>
    <property type="project" value="UniProtKB-UniRule"/>
</dbReference>
<dbReference type="PIRSF" id="PIRSF016020">
    <property type="entry name" value="PHexose_mutarotase"/>
    <property type="match status" value="1"/>
</dbReference>
<comment type="catalytic activity">
    <reaction evidence="1">
        <text>alpha-D-glucose 6-phosphate = beta-D-glucose 6-phosphate</text>
        <dbReference type="Rhea" id="RHEA:16249"/>
        <dbReference type="ChEBI" id="CHEBI:58225"/>
        <dbReference type="ChEBI" id="CHEBI:58247"/>
        <dbReference type="EC" id="5.1.3.15"/>
    </reaction>
</comment>